<dbReference type="InterPro" id="IPR050109">
    <property type="entry name" value="HTH-type_TetR-like_transc_reg"/>
</dbReference>
<organism evidence="6 7">
    <name type="scientific">Microbacterium dauci</name>
    <dbReference type="NCBI Taxonomy" id="3048008"/>
    <lineage>
        <taxon>Bacteria</taxon>
        <taxon>Bacillati</taxon>
        <taxon>Actinomycetota</taxon>
        <taxon>Actinomycetes</taxon>
        <taxon>Micrococcales</taxon>
        <taxon>Microbacteriaceae</taxon>
        <taxon>Microbacterium</taxon>
    </lineage>
</organism>
<dbReference type="PROSITE" id="PS50977">
    <property type="entry name" value="HTH_TETR_2"/>
    <property type="match status" value="1"/>
</dbReference>
<evidence type="ECO:0000313" key="7">
    <source>
        <dbReference type="Proteomes" id="UP001321481"/>
    </source>
</evidence>
<keyword evidence="2 4" id="KW-0238">DNA-binding</keyword>
<dbReference type="Proteomes" id="UP001321481">
    <property type="component" value="Unassembled WGS sequence"/>
</dbReference>
<keyword evidence="7" id="KW-1185">Reference proteome</keyword>
<dbReference type="PANTHER" id="PTHR30055:SF234">
    <property type="entry name" value="HTH-TYPE TRANSCRIPTIONAL REGULATOR BETI"/>
    <property type="match status" value="1"/>
</dbReference>
<accession>A0ABT6ZAI3</accession>
<dbReference type="PANTHER" id="PTHR30055">
    <property type="entry name" value="HTH-TYPE TRANSCRIPTIONAL REGULATOR RUTR"/>
    <property type="match status" value="1"/>
</dbReference>
<comment type="caution">
    <text evidence="6">The sequence shown here is derived from an EMBL/GenBank/DDBJ whole genome shotgun (WGS) entry which is preliminary data.</text>
</comment>
<proteinExistence type="predicted"/>
<keyword evidence="3" id="KW-0804">Transcription</keyword>
<dbReference type="RefSeq" id="WP_283714463.1">
    <property type="nucleotide sequence ID" value="NZ_JASJND010000001.1"/>
</dbReference>
<feature type="DNA-binding region" description="H-T-H motif" evidence="4">
    <location>
        <begin position="44"/>
        <end position="63"/>
    </location>
</feature>
<dbReference type="SUPFAM" id="SSF46689">
    <property type="entry name" value="Homeodomain-like"/>
    <property type="match status" value="1"/>
</dbReference>
<evidence type="ECO:0000256" key="2">
    <source>
        <dbReference type="ARBA" id="ARBA00023125"/>
    </source>
</evidence>
<dbReference type="EMBL" id="JASJND010000001">
    <property type="protein sequence ID" value="MDJ1113171.1"/>
    <property type="molecule type" value="Genomic_DNA"/>
</dbReference>
<evidence type="ECO:0000313" key="6">
    <source>
        <dbReference type="EMBL" id="MDJ1113171.1"/>
    </source>
</evidence>
<evidence type="ECO:0000259" key="5">
    <source>
        <dbReference type="PROSITE" id="PS50977"/>
    </source>
</evidence>
<reference evidence="6 7" key="1">
    <citation type="submission" date="2023-05" db="EMBL/GenBank/DDBJ databases">
        <title>Microbacterium dauci sp.nov., Isolated from Carrot Rhizosphere Soil.</title>
        <authorList>
            <person name="Xiao Z."/>
            <person name="Zheng J."/>
        </authorList>
    </citation>
    <scope>NUCLEOTIDE SEQUENCE [LARGE SCALE GENOMIC DNA]</scope>
    <source>
        <strain evidence="6 7">LX3-4</strain>
    </source>
</reference>
<evidence type="ECO:0000256" key="1">
    <source>
        <dbReference type="ARBA" id="ARBA00023015"/>
    </source>
</evidence>
<dbReference type="InterPro" id="IPR009057">
    <property type="entry name" value="Homeodomain-like_sf"/>
</dbReference>
<gene>
    <name evidence="6" type="ORF">QNI14_01755</name>
</gene>
<dbReference type="InterPro" id="IPR001647">
    <property type="entry name" value="HTH_TetR"/>
</dbReference>
<dbReference type="Gene3D" id="1.10.357.10">
    <property type="entry name" value="Tetracycline Repressor, domain 2"/>
    <property type="match status" value="1"/>
</dbReference>
<dbReference type="Pfam" id="PF00440">
    <property type="entry name" value="TetR_N"/>
    <property type="match status" value="1"/>
</dbReference>
<protein>
    <submittedName>
        <fullName evidence="6">TetR/AcrR family transcriptional regulator</fullName>
    </submittedName>
</protein>
<name>A0ABT6ZAI3_9MICO</name>
<evidence type="ECO:0000256" key="4">
    <source>
        <dbReference type="PROSITE-ProRule" id="PRU00335"/>
    </source>
</evidence>
<keyword evidence="1" id="KW-0805">Transcription regulation</keyword>
<sequence>MPESDAVTVALRRVPTQTRSRDKVARAIAAAEDLVRREGVEAISLPRVASEAGVSVGALYQYLPDRAAITAAIVARYHARLETLLDAVIDEMAGADLGPDPVGRVLRAVAGVYLEEQPARSLGTVSTGAEADAARAAHRHRMAAKVEVLIGRLALLEGAPPERVATVARVAFTATDAVLRDAFAASEPEREALLAEIERVLRAALGA</sequence>
<evidence type="ECO:0000256" key="3">
    <source>
        <dbReference type="ARBA" id="ARBA00023163"/>
    </source>
</evidence>
<feature type="domain" description="HTH tetR-type" evidence="5">
    <location>
        <begin position="21"/>
        <end position="81"/>
    </location>
</feature>